<sequence>MKKSVKLIPFMLISFLLVFISWYVQEGMSVLFKTYLFKPIYIIACLAIIIALITALIRIPKNGMDRFFKIAVHVFFAVFVAQIIFFIINLIGDITRLGLAIFGNHHQNGDFLPPKIFGFSVIAFISFSIILILFIHGIFKGKYAYKVIKQKLFFENLPKEFDGFRIIQISDIHAGSFDNAKAVQRGINLVNKQKAD</sequence>
<keyword evidence="1" id="KW-1133">Transmembrane helix</keyword>
<feature type="transmembrane region" description="Helical" evidence="1">
    <location>
        <begin position="116"/>
        <end position="139"/>
    </location>
</feature>
<keyword evidence="1" id="KW-0472">Membrane</keyword>
<feature type="transmembrane region" description="Helical" evidence="1">
    <location>
        <begin position="36"/>
        <end position="58"/>
    </location>
</feature>
<name>A0ABW5TML8_9SPHI</name>
<evidence type="ECO:0000313" key="2">
    <source>
        <dbReference type="EMBL" id="MFD2730452.1"/>
    </source>
</evidence>
<protein>
    <recommendedName>
        <fullName evidence="4">Metallophosphoesterase</fullName>
    </recommendedName>
</protein>
<dbReference type="Proteomes" id="UP001597546">
    <property type="component" value="Unassembled WGS sequence"/>
</dbReference>
<evidence type="ECO:0000313" key="3">
    <source>
        <dbReference type="Proteomes" id="UP001597546"/>
    </source>
</evidence>
<reference evidence="3" key="1">
    <citation type="journal article" date="2019" name="Int. J. Syst. Evol. Microbiol.">
        <title>The Global Catalogue of Microorganisms (GCM) 10K type strain sequencing project: providing services to taxonomists for standard genome sequencing and annotation.</title>
        <authorList>
            <consortium name="The Broad Institute Genomics Platform"/>
            <consortium name="The Broad Institute Genome Sequencing Center for Infectious Disease"/>
            <person name="Wu L."/>
            <person name="Ma J."/>
        </authorList>
    </citation>
    <scope>NUCLEOTIDE SEQUENCE [LARGE SCALE GENOMIC DNA]</scope>
    <source>
        <strain evidence="3">KCTC 42456</strain>
    </source>
</reference>
<evidence type="ECO:0008006" key="4">
    <source>
        <dbReference type="Google" id="ProtNLM"/>
    </source>
</evidence>
<proteinExistence type="predicted"/>
<dbReference type="EMBL" id="JBHULV010000008">
    <property type="protein sequence ID" value="MFD2730452.1"/>
    <property type="molecule type" value="Genomic_DNA"/>
</dbReference>
<gene>
    <name evidence="2" type="ORF">ACFSSE_01940</name>
</gene>
<evidence type="ECO:0000256" key="1">
    <source>
        <dbReference type="SAM" id="Phobius"/>
    </source>
</evidence>
<organism evidence="2 3">
    <name type="scientific">Pedobacter alpinus</name>
    <dbReference type="NCBI Taxonomy" id="1590643"/>
    <lineage>
        <taxon>Bacteria</taxon>
        <taxon>Pseudomonadati</taxon>
        <taxon>Bacteroidota</taxon>
        <taxon>Sphingobacteriia</taxon>
        <taxon>Sphingobacteriales</taxon>
        <taxon>Sphingobacteriaceae</taxon>
        <taxon>Pedobacter</taxon>
    </lineage>
</organism>
<keyword evidence="3" id="KW-1185">Reference proteome</keyword>
<feature type="transmembrane region" description="Helical" evidence="1">
    <location>
        <begin position="7"/>
        <end position="24"/>
    </location>
</feature>
<accession>A0ABW5TML8</accession>
<feature type="transmembrane region" description="Helical" evidence="1">
    <location>
        <begin position="70"/>
        <end position="92"/>
    </location>
</feature>
<keyword evidence="1" id="KW-0812">Transmembrane</keyword>
<dbReference type="RefSeq" id="WP_379040796.1">
    <property type="nucleotide sequence ID" value="NZ_JBHSKW010000005.1"/>
</dbReference>
<comment type="caution">
    <text evidence="2">The sequence shown here is derived from an EMBL/GenBank/DDBJ whole genome shotgun (WGS) entry which is preliminary data.</text>
</comment>